<name>A0A5P8WJC0_9NOSO</name>
<evidence type="ECO:0000313" key="2">
    <source>
        <dbReference type="Proteomes" id="UP000326678"/>
    </source>
</evidence>
<dbReference type="KEGG" id="nsh:GXM_10199"/>
<evidence type="ECO:0000313" key="1">
    <source>
        <dbReference type="EMBL" id="QFS52935.1"/>
    </source>
</evidence>
<dbReference type="Proteomes" id="UP000326678">
    <property type="component" value="Chromosome pGXM06"/>
</dbReference>
<dbReference type="AlphaFoldDB" id="A0A5P8WJC0"/>
<dbReference type="EMBL" id="CP045233">
    <property type="protein sequence ID" value="QFS52935.1"/>
    <property type="molecule type" value="Genomic_DNA"/>
</dbReference>
<proteinExistence type="predicted"/>
<reference evidence="1 2" key="1">
    <citation type="submission" date="2019-10" db="EMBL/GenBank/DDBJ databases">
        <title>Genomic and transcriptomic insights into the perfect genentic adaptation of a filamentous nitrogen-fixing cyanobacterium to rice fields.</title>
        <authorList>
            <person name="Chen Z."/>
        </authorList>
    </citation>
    <scope>NUCLEOTIDE SEQUENCE [LARGE SCALE GENOMIC DNA]</scope>
    <source>
        <strain evidence="1">CCNUC1</strain>
    </source>
</reference>
<protein>
    <submittedName>
        <fullName evidence="1">Uncharacterized protein</fullName>
    </submittedName>
</protein>
<sequence length="42" mass="5056">MNDCNFRHSKAYKQNGWREYQFSQSVELERLVVAAHLEEDLI</sequence>
<gene>
    <name evidence="1" type="ORF">GXM_10199</name>
</gene>
<keyword evidence="2" id="KW-1185">Reference proteome</keyword>
<accession>A0A5P8WJC0</accession>
<organism evidence="1 2">
    <name type="scientific">Nostoc sphaeroides CCNUC1</name>
    <dbReference type="NCBI Taxonomy" id="2653204"/>
    <lineage>
        <taxon>Bacteria</taxon>
        <taxon>Bacillati</taxon>
        <taxon>Cyanobacteriota</taxon>
        <taxon>Cyanophyceae</taxon>
        <taxon>Nostocales</taxon>
        <taxon>Nostocaceae</taxon>
        <taxon>Nostoc</taxon>
    </lineage>
</organism>